<dbReference type="NCBIfam" id="NF011397">
    <property type="entry name" value="PRK14822.1"/>
    <property type="match status" value="1"/>
</dbReference>
<feature type="binding site" evidence="7">
    <location>
        <begin position="151"/>
        <end position="154"/>
    </location>
    <ligand>
        <name>substrate</name>
    </ligand>
</feature>
<dbReference type="InterPro" id="IPR002637">
    <property type="entry name" value="RdgB/HAM1"/>
</dbReference>
<comment type="catalytic activity">
    <reaction evidence="7">
        <text>ITP + H2O = IMP + diphosphate + H(+)</text>
        <dbReference type="Rhea" id="RHEA:29399"/>
        <dbReference type="ChEBI" id="CHEBI:15377"/>
        <dbReference type="ChEBI" id="CHEBI:15378"/>
        <dbReference type="ChEBI" id="CHEBI:33019"/>
        <dbReference type="ChEBI" id="CHEBI:58053"/>
        <dbReference type="ChEBI" id="CHEBI:61402"/>
        <dbReference type="EC" id="3.6.1.66"/>
    </reaction>
</comment>
<dbReference type="RefSeq" id="WP_377910070.1">
    <property type="nucleotide sequence ID" value="NZ_JBHSGK010000013.1"/>
</dbReference>
<reference evidence="10" key="1">
    <citation type="journal article" date="2019" name="Int. J. Syst. Evol. Microbiol.">
        <title>The Global Catalogue of Microorganisms (GCM) 10K type strain sequencing project: providing services to taxonomists for standard genome sequencing and annotation.</title>
        <authorList>
            <consortium name="The Broad Institute Genomics Platform"/>
            <consortium name="The Broad Institute Genome Sequencing Center for Infectious Disease"/>
            <person name="Wu L."/>
            <person name="Ma J."/>
        </authorList>
    </citation>
    <scope>NUCLEOTIDE SEQUENCE [LARGE SCALE GENOMIC DNA]</scope>
    <source>
        <strain evidence="10">JCM 12165</strain>
    </source>
</reference>
<keyword evidence="5 7" id="KW-0460">Magnesium</keyword>
<feature type="binding site" evidence="7">
    <location>
        <begin position="8"/>
        <end position="13"/>
    </location>
    <ligand>
        <name>substrate</name>
    </ligand>
</feature>
<evidence type="ECO:0000313" key="9">
    <source>
        <dbReference type="EMBL" id="MFC4737475.1"/>
    </source>
</evidence>
<comment type="subunit">
    <text evidence="7">Homodimer.</text>
</comment>
<feature type="active site" description="Proton acceptor" evidence="7">
    <location>
        <position position="70"/>
    </location>
</feature>
<comment type="caution">
    <text evidence="9">The sequence shown here is derived from an EMBL/GenBank/DDBJ whole genome shotgun (WGS) entry which is preliminary data.</text>
</comment>
<dbReference type="Pfam" id="PF01725">
    <property type="entry name" value="Ham1p_like"/>
    <property type="match status" value="1"/>
</dbReference>
<dbReference type="SUPFAM" id="SSF52972">
    <property type="entry name" value="ITPase-like"/>
    <property type="match status" value="1"/>
</dbReference>
<evidence type="ECO:0000313" key="10">
    <source>
        <dbReference type="Proteomes" id="UP001595896"/>
    </source>
</evidence>
<dbReference type="InterPro" id="IPR020922">
    <property type="entry name" value="dITP/XTP_pyrophosphatase"/>
</dbReference>
<dbReference type="PANTHER" id="PTHR11067:SF9">
    <property type="entry name" value="INOSINE TRIPHOSPHATE PYROPHOSPHATASE"/>
    <property type="match status" value="1"/>
</dbReference>
<proteinExistence type="inferred from homology"/>
<dbReference type="InterPro" id="IPR029001">
    <property type="entry name" value="ITPase-like_fam"/>
</dbReference>
<keyword evidence="10" id="KW-1185">Reference proteome</keyword>
<evidence type="ECO:0000256" key="3">
    <source>
        <dbReference type="ARBA" id="ARBA00022741"/>
    </source>
</evidence>
<accession>A0ABV9NZJ8</accession>
<evidence type="ECO:0000256" key="5">
    <source>
        <dbReference type="ARBA" id="ARBA00022842"/>
    </source>
</evidence>
<evidence type="ECO:0000256" key="4">
    <source>
        <dbReference type="ARBA" id="ARBA00022801"/>
    </source>
</evidence>
<evidence type="ECO:0000256" key="1">
    <source>
        <dbReference type="ARBA" id="ARBA00008023"/>
    </source>
</evidence>
<feature type="binding site" evidence="7">
    <location>
        <begin position="179"/>
        <end position="180"/>
    </location>
    <ligand>
        <name>substrate</name>
    </ligand>
</feature>
<comment type="catalytic activity">
    <reaction evidence="7">
        <text>XTP + H2O = XMP + diphosphate + H(+)</text>
        <dbReference type="Rhea" id="RHEA:28610"/>
        <dbReference type="ChEBI" id="CHEBI:15377"/>
        <dbReference type="ChEBI" id="CHEBI:15378"/>
        <dbReference type="ChEBI" id="CHEBI:33019"/>
        <dbReference type="ChEBI" id="CHEBI:57464"/>
        <dbReference type="ChEBI" id="CHEBI:61314"/>
        <dbReference type="EC" id="3.6.1.66"/>
    </reaction>
</comment>
<evidence type="ECO:0000256" key="8">
    <source>
        <dbReference type="RuleBase" id="RU003781"/>
    </source>
</evidence>
<comment type="catalytic activity">
    <reaction evidence="7">
        <text>dITP + H2O = dIMP + diphosphate + H(+)</text>
        <dbReference type="Rhea" id="RHEA:28342"/>
        <dbReference type="ChEBI" id="CHEBI:15377"/>
        <dbReference type="ChEBI" id="CHEBI:15378"/>
        <dbReference type="ChEBI" id="CHEBI:33019"/>
        <dbReference type="ChEBI" id="CHEBI:61194"/>
        <dbReference type="ChEBI" id="CHEBI:61382"/>
        <dbReference type="EC" id="3.6.1.66"/>
    </reaction>
</comment>
<dbReference type="Proteomes" id="UP001595896">
    <property type="component" value="Unassembled WGS sequence"/>
</dbReference>
<gene>
    <name evidence="9" type="ORF">ACFO4L_12810</name>
</gene>
<keyword evidence="6 7" id="KW-0546">Nucleotide metabolism</keyword>
<feature type="binding site" evidence="7">
    <location>
        <position position="174"/>
    </location>
    <ligand>
        <name>substrate</name>
    </ligand>
</feature>
<evidence type="ECO:0000256" key="2">
    <source>
        <dbReference type="ARBA" id="ARBA00022723"/>
    </source>
</evidence>
<sequence length="199" mass="22125">MREIFIASNNKGKIKEFADFFREYDADVKSLADLPEAIDVVEDGDTFEANAVKKAEEIGRRFNRAVLADDSGLEVDSLNGAPGIYSARYAGEAKSDEANNAKLLRELDGAADRRARFVCVLALYRPGRETVTVRGTAEGEIGTELHGEGGFGYDPLFYVPGEKRFMAELSREEKNRISHRADAVRKLREYLQQEGGNLL</sequence>
<name>A0ABV9NZJ8_9BACI</name>
<comment type="caution">
    <text evidence="7">Lacks conserved residue(s) required for the propagation of feature annotation.</text>
</comment>
<organism evidence="9 10">
    <name type="scientific">Bacillus daqingensis</name>
    <dbReference type="NCBI Taxonomy" id="872396"/>
    <lineage>
        <taxon>Bacteria</taxon>
        <taxon>Bacillati</taxon>
        <taxon>Bacillota</taxon>
        <taxon>Bacilli</taxon>
        <taxon>Bacillales</taxon>
        <taxon>Bacillaceae</taxon>
        <taxon>Bacillus</taxon>
    </lineage>
</organism>
<feature type="binding site" evidence="7">
    <location>
        <position position="71"/>
    </location>
    <ligand>
        <name>substrate</name>
    </ligand>
</feature>
<evidence type="ECO:0000256" key="7">
    <source>
        <dbReference type="HAMAP-Rule" id="MF_01405"/>
    </source>
</evidence>
<dbReference type="EC" id="3.6.1.66" evidence="7"/>
<keyword evidence="3 7" id="KW-0547">Nucleotide-binding</keyword>
<feature type="binding site" evidence="7">
    <location>
        <position position="70"/>
    </location>
    <ligand>
        <name>Mg(2+)</name>
        <dbReference type="ChEBI" id="CHEBI:18420"/>
    </ligand>
</feature>
<comment type="function">
    <text evidence="7">Pyrophosphatase that catalyzes the hydrolysis of nucleoside triphosphates to their monophosphate derivatives, with a high preference for the non-canonical purine nucleotides XTP (xanthosine triphosphate), dITP (deoxyinosine triphosphate) and ITP. Seems to function as a house-cleaning enzyme that removes non-canonical purine nucleotides from the nucleotide pool, thus preventing their incorporation into DNA/RNA and avoiding chromosomal lesions.</text>
</comment>
<protein>
    <recommendedName>
        <fullName evidence="7">dITP/XTP pyrophosphatase</fullName>
        <ecNumber evidence="7">3.6.1.66</ecNumber>
    </recommendedName>
    <alternativeName>
        <fullName evidence="7">Non-canonical purine NTP pyrophosphatase</fullName>
    </alternativeName>
    <alternativeName>
        <fullName evidence="7">Non-standard purine NTP pyrophosphatase</fullName>
    </alternativeName>
    <alternativeName>
        <fullName evidence="7">Nucleoside-triphosphate diphosphatase</fullName>
    </alternativeName>
    <alternativeName>
        <fullName evidence="7">Nucleoside-triphosphate pyrophosphatase</fullName>
        <shortName evidence="7">NTPase</shortName>
    </alternativeName>
</protein>
<dbReference type="GO" id="GO:0036220">
    <property type="term" value="F:ITP diphosphatase activity"/>
    <property type="evidence" value="ECO:0007669"/>
    <property type="project" value="UniProtKB-EC"/>
</dbReference>
<keyword evidence="2 7" id="KW-0479">Metal-binding</keyword>
<dbReference type="NCBIfam" id="TIGR00042">
    <property type="entry name" value="RdgB/HAM1 family non-canonical purine NTP pyrophosphatase"/>
    <property type="match status" value="1"/>
</dbReference>
<comment type="cofactor">
    <cofactor evidence="7">
        <name>Mg(2+)</name>
        <dbReference type="ChEBI" id="CHEBI:18420"/>
    </cofactor>
    <text evidence="7">Binds 1 Mg(2+) ion per subunit.</text>
</comment>
<dbReference type="EMBL" id="JBHSGK010000013">
    <property type="protein sequence ID" value="MFC4737475.1"/>
    <property type="molecule type" value="Genomic_DNA"/>
</dbReference>
<dbReference type="HAMAP" id="MF_01405">
    <property type="entry name" value="Non_canon_purine_NTPase"/>
    <property type="match status" value="1"/>
</dbReference>
<evidence type="ECO:0000256" key="6">
    <source>
        <dbReference type="ARBA" id="ARBA00023080"/>
    </source>
</evidence>
<keyword evidence="4 7" id="KW-0378">Hydrolase</keyword>
<comment type="similarity">
    <text evidence="1 7 8">Belongs to the HAM1 NTPase family.</text>
</comment>
<dbReference type="PANTHER" id="PTHR11067">
    <property type="entry name" value="INOSINE TRIPHOSPHATE PYROPHOSPHATASE/HAM1 PROTEIN"/>
    <property type="match status" value="1"/>
</dbReference>
<dbReference type="Gene3D" id="3.90.950.10">
    <property type="match status" value="1"/>
</dbReference>
<dbReference type="CDD" id="cd00515">
    <property type="entry name" value="HAM1"/>
    <property type="match status" value="1"/>
</dbReference>